<proteinExistence type="predicted"/>
<feature type="compositionally biased region" description="Basic and acidic residues" evidence="1">
    <location>
        <begin position="1637"/>
        <end position="1647"/>
    </location>
</feature>
<feature type="transmembrane region" description="Helical" evidence="2">
    <location>
        <begin position="1568"/>
        <end position="1590"/>
    </location>
</feature>
<evidence type="ECO:0000256" key="2">
    <source>
        <dbReference type="SAM" id="Phobius"/>
    </source>
</evidence>
<sequence>IALVLTETLTFTYPHKLSSELTIDVKFNINDPAATPTQSTISPSFTHDSVNKRVLCTFIQTWDSQATLQYDVKISKDDPIDQFIGDIVTLGSTIQLNIHAHYALLKNIDSTLYTASDITMKAFDDQQNYYLYTQSSIASVYYIDQPLTNIIMRRAYITGNEQAFVSQVANSGDYPAFSSVLIFRSVKIIHHYQQPVTVLSNTAGIYGMCSTLDVCYVISTKIPAESVVNLTDFSVDAQYYSIPKQAVAAHQNTLLINPIFQAAPKTGFTVGCKVSIQTSTQVSVLPLTSCTSGTYTSSNTVISLITPMTYGFQVQISSGNIFVESALQTVTFNLGQMTNNILTLTATFNQTYIMLKDAMGKIINDTAFQVTCNTDNLQLHNAANQFYTQTGICTSNLKIMNMSSNLVLLEQSTVSLTNPATIQLQKVVVTIKTLQTNTITAAALSAGIITCETICNYAITPQTVQFAIQDISGKLTYSQLSAAAYMELNIQSYTFLIDSTSVLYADATQIQVRVTDAAGFEKFGYSGTYAQSVVRNVDLKVGDIATIKAQVSNVMNSKTAVYAVLENPKVLTAITPQIALKIVYPLLVVKPAFADGSQVSASNFSLLTATIGSVVMDRQENSFSTNANVAGLLTIKYNGLTVYSAQSGGMGMKTVKLTRVLKVLTNEKVQLVSDLFTTITTEVGITASVTTESMAVSAVTIQCTYCISQTILFTESIYQSVEITVIRKPIEVKFFGALNTLLTQTIRLEANGNSYTSTNGAVSFSPKADSTSVAIYYYDQIVLQKTINSLLTTQTLVLPKVIKLAISSCGTSVLRVSYLTTTKSVTCVSNTGNAYFIASTSANITITGDLYNNASVYFNSAVDLPLVFENTKFIDLTKKNFVIFINDQNSNLLTQQNFIVQIQNTNYSSVQGVVNFVPPTEMVPIFVYFEELVVFSEIKTLQSSPINLTVSPVLNVQSDCVDISYQFTVNFNNVVRQINCVGGLINAYFNFPTTSNLPLSIQSTLYLPFTTQFQASASTFLNKYNASITRYSQINIKSVTTTQEALKYGQISYTISTLKNGAPVYLYYEADQFYVESNLDFPIFDTFTVQYTFTNFGALIYKSDTQIISIQKLLDVQDINVVINTFKNIVVDVGSDNSILTFAYKNIALTKYANSDPSHILYYLVDDSIPNTGYITGYKDGLHLQYYQELSIQDTENSYTVEFKFNTLIYVNLTFEKTIDLTYFEVKFNGYSAKLTGSTFVFTNSSINKLEGDILTMKITDISKKFYDIEMVRSEYVPYTNLSITIPLQLIITTVNITLNTSLNLNNFRVSLDNYKLTNQNGYYVMQSDYDNKLFEKMKLIAQYTNYNVKAITQNLVLTLGQSNNITIDIVETTENFFSFYLSTYKSNCNTATTQAVFSNDYRVFSYGCKPVFYWDSSNYTLALNDNVTIISDINVQLTFNIIEQDGELIVNTIPLSKNTATPIYSINANITEMMMKNVKSVGGCPNYFLNITLDGVVIFADYTFSQCIVPIVFASASPPSIGAMLKMTGQASGAVSIELEIGLDKTYIDQMKSGGLNYEAPPVSAGGMAAIIIGLIILIAVGIVVALYLKKKYKNMPKKPKKVKAPKAPKPPKEPKAPKVKAPKAPKPPKVKKGKKEQLKSQVIEKPDEDVVQEGDKMLQ</sequence>
<dbReference type="EMBL" id="GDID01002428">
    <property type="protein sequence ID" value="JAP94178.1"/>
    <property type="molecule type" value="Transcribed_RNA"/>
</dbReference>
<accession>A0A146KD66</accession>
<feature type="compositionally biased region" description="Basic residues" evidence="1">
    <location>
        <begin position="1619"/>
        <end position="1636"/>
    </location>
</feature>
<name>A0A146KD66_9EUKA</name>
<evidence type="ECO:0008006" key="4">
    <source>
        <dbReference type="Google" id="ProtNLM"/>
    </source>
</evidence>
<organism evidence="3">
    <name type="scientific">Trepomonas sp. PC1</name>
    <dbReference type="NCBI Taxonomy" id="1076344"/>
    <lineage>
        <taxon>Eukaryota</taxon>
        <taxon>Metamonada</taxon>
        <taxon>Diplomonadida</taxon>
        <taxon>Hexamitidae</taxon>
        <taxon>Hexamitinae</taxon>
        <taxon>Trepomonas</taxon>
    </lineage>
</organism>
<keyword evidence="2" id="KW-0812">Transmembrane</keyword>
<gene>
    <name evidence="3" type="ORF">TPC1_13272</name>
</gene>
<feature type="region of interest" description="Disordered" evidence="1">
    <location>
        <begin position="1600"/>
        <end position="1661"/>
    </location>
</feature>
<keyword evidence="2" id="KW-0472">Membrane</keyword>
<protein>
    <recommendedName>
        <fullName evidence="4">Transmembrane protein</fullName>
    </recommendedName>
</protein>
<keyword evidence="2" id="KW-1133">Transmembrane helix</keyword>
<feature type="non-terminal residue" evidence="3">
    <location>
        <position position="1"/>
    </location>
</feature>
<evidence type="ECO:0000313" key="3">
    <source>
        <dbReference type="EMBL" id="JAP94178.1"/>
    </source>
</evidence>
<reference evidence="3" key="1">
    <citation type="submission" date="2015-07" db="EMBL/GenBank/DDBJ databases">
        <title>Adaptation to a free-living lifestyle via gene acquisitions in the diplomonad Trepomonas sp. PC1.</title>
        <authorList>
            <person name="Xu F."/>
            <person name="Jerlstrom-Hultqvist J."/>
            <person name="Kolisko M."/>
            <person name="Simpson A.G.B."/>
            <person name="Roger A.J."/>
            <person name="Svard S.G."/>
            <person name="Andersson J.O."/>
        </authorList>
    </citation>
    <scope>NUCLEOTIDE SEQUENCE</scope>
    <source>
        <strain evidence="3">PC1</strain>
    </source>
</reference>
<evidence type="ECO:0000256" key="1">
    <source>
        <dbReference type="SAM" id="MobiDB-lite"/>
    </source>
</evidence>